<name>A0ABU9DTB2_9BACL</name>
<gene>
    <name evidence="2" type="ORF">WMW72_26235</name>
</gene>
<proteinExistence type="predicted"/>
<feature type="domain" description="DUF4825" evidence="1">
    <location>
        <begin position="56"/>
        <end position="141"/>
    </location>
</feature>
<dbReference type="Proteomes" id="UP001469365">
    <property type="component" value="Unassembled WGS sequence"/>
</dbReference>
<protein>
    <submittedName>
        <fullName evidence="2">DUF4825 domain-containing protein</fullName>
    </submittedName>
</protein>
<comment type="caution">
    <text evidence="2">The sequence shown here is derived from an EMBL/GenBank/DDBJ whole genome shotgun (WGS) entry which is preliminary data.</text>
</comment>
<evidence type="ECO:0000313" key="2">
    <source>
        <dbReference type="EMBL" id="MEK8131412.1"/>
    </source>
</evidence>
<reference evidence="2 3" key="1">
    <citation type="submission" date="2024-04" db="EMBL/GenBank/DDBJ databases">
        <title>draft genome sequnece of Paenibacillus filicis.</title>
        <authorList>
            <person name="Kim D.-U."/>
        </authorList>
    </citation>
    <scope>NUCLEOTIDE SEQUENCE [LARGE SCALE GENOMIC DNA]</scope>
    <source>
        <strain evidence="2 3">KACC14197</strain>
    </source>
</reference>
<dbReference type="InterPro" id="IPR032250">
    <property type="entry name" value="DUF4825"/>
</dbReference>
<accession>A0ABU9DTB2</accession>
<sequence>MTLSMRSRSWLIFALFVLGILLTMAVKGVILPRMELNAQQYKVEQQNPLTHDPAILQKYRSKYMGDFSNLSNLFNALPLSRTGMTFQLNSEALTAEILYKGNTEVLGAEQVERSLLYNATAAFALIDNLEGLTFSFENKSYQVKRSAMKLWYGTGLSGLLEEEMWRTKVQHRLGDHAYSARFAQTVLTTE</sequence>
<dbReference type="EMBL" id="JBBPCC010000021">
    <property type="protein sequence ID" value="MEK8131412.1"/>
    <property type="molecule type" value="Genomic_DNA"/>
</dbReference>
<evidence type="ECO:0000259" key="1">
    <source>
        <dbReference type="Pfam" id="PF16107"/>
    </source>
</evidence>
<dbReference type="Pfam" id="PF16107">
    <property type="entry name" value="DUF4825"/>
    <property type="match status" value="1"/>
</dbReference>
<organism evidence="2 3">
    <name type="scientific">Paenibacillus filicis</name>
    <dbReference type="NCBI Taxonomy" id="669464"/>
    <lineage>
        <taxon>Bacteria</taxon>
        <taxon>Bacillati</taxon>
        <taxon>Bacillota</taxon>
        <taxon>Bacilli</taxon>
        <taxon>Bacillales</taxon>
        <taxon>Paenibacillaceae</taxon>
        <taxon>Paenibacillus</taxon>
    </lineage>
</organism>
<evidence type="ECO:0000313" key="3">
    <source>
        <dbReference type="Proteomes" id="UP001469365"/>
    </source>
</evidence>
<keyword evidence="3" id="KW-1185">Reference proteome</keyword>